<sequence length="233" mass="25427">MTAIDQQRLITLRLSRGLAVRQLARDCGIEIGVLNRLETSDDPTLSTLSVAALVRLADRLQVPIGHLFTDDLDNTPAPDPSPDHARLGALLNALGQATPVTALADALDWSPTRVHQAADDLTRLLAPAGMTVFRNSGLMSIRPEDDLHTDAELKVRRHPRTKGTQRLVTPARTKILYRAARTPISPHSLSNPDRVNIATLLKAGVLVEDANRHYVPSADVLESLNPVNIKHDQ</sequence>
<evidence type="ECO:0000313" key="2">
    <source>
        <dbReference type="EMBL" id="QBX56072.1"/>
    </source>
</evidence>
<proteinExistence type="predicted"/>
<keyword evidence="3" id="KW-1185">Reference proteome</keyword>
<accession>A0A4V1BME3</accession>
<dbReference type="PROSITE" id="PS50943">
    <property type="entry name" value="HTH_CROC1"/>
    <property type="match status" value="1"/>
</dbReference>
<dbReference type="Gene3D" id="1.10.260.40">
    <property type="entry name" value="lambda repressor-like DNA-binding domains"/>
    <property type="match status" value="1"/>
</dbReference>
<dbReference type="CDD" id="cd00093">
    <property type="entry name" value="HTH_XRE"/>
    <property type="match status" value="1"/>
</dbReference>
<evidence type="ECO:0000313" key="3">
    <source>
        <dbReference type="Proteomes" id="UP000294853"/>
    </source>
</evidence>
<feature type="domain" description="HTH cro/C1-type" evidence="1">
    <location>
        <begin position="9"/>
        <end position="67"/>
    </location>
</feature>
<evidence type="ECO:0000259" key="1">
    <source>
        <dbReference type="PROSITE" id="PS50943"/>
    </source>
</evidence>
<dbReference type="KEGG" id="nsn:EXE58_11765"/>
<dbReference type="InterPro" id="IPR010982">
    <property type="entry name" value="Lambda_DNA-bd_dom_sf"/>
</dbReference>
<protein>
    <submittedName>
        <fullName evidence="2">XRE family transcriptional regulator</fullName>
    </submittedName>
</protein>
<name>A0A4V1BME3_9ACTN</name>
<dbReference type="Proteomes" id="UP000294853">
    <property type="component" value="Chromosome"/>
</dbReference>
<dbReference type="SUPFAM" id="SSF47413">
    <property type="entry name" value="lambda repressor-like DNA-binding domains"/>
    <property type="match status" value="1"/>
</dbReference>
<organism evidence="2 3">
    <name type="scientific">Nocardioides seonyuensis</name>
    <dbReference type="NCBI Taxonomy" id="2518371"/>
    <lineage>
        <taxon>Bacteria</taxon>
        <taxon>Bacillati</taxon>
        <taxon>Actinomycetota</taxon>
        <taxon>Actinomycetes</taxon>
        <taxon>Propionibacteriales</taxon>
        <taxon>Nocardioidaceae</taxon>
        <taxon>Nocardioides</taxon>
    </lineage>
</organism>
<reference evidence="2 3" key="1">
    <citation type="submission" date="2019-03" db="EMBL/GenBank/DDBJ databases">
        <title>Three New Species of Nocardioides, Nocardioides euryhalodurans sp. nov., Nocardioides seonyuensis sp. nov. and Nocardioides eburneoflavus sp. nov. Iolated from Soil.</title>
        <authorList>
            <person name="Roh S.G."/>
            <person name="Lee C."/>
            <person name="Kim M.-K."/>
            <person name="Kim S.B."/>
        </authorList>
    </citation>
    <scope>NUCLEOTIDE SEQUENCE [LARGE SCALE GENOMIC DNA]</scope>
    <source>
        <strain evidence="2 3">MMS17-SY207-3</strain>
    </source>
</reference>
<dbReference type="GO" id="GO:0003677">
    <property type="term" value="F:DNA binding"/>
    <property type="evidence" value="ECO:0007669"/>
    <property type="project" value="InterPro"/>
</dbReference>
<dbReference type="AlphaFoldDB" id="A0A4V1BME3"/>
<dbReference type="SMART" id="SM00530">
    <property type="entry name" value="HTH_XRE"/>
    <property type="match status" value="1"/>
</dbReference>
<gene>
    <name evidence="2" type="ORF">EXE58_11765</name>
</gene>
<dbReference type="OrthoDB" id="9814751at2"/>
<dbReference type="InterPro" id="IPR001387">
    <property type="entry name" value="Cro/C1-type_HTH"/>
</dbReference>
<dbReference type="RefSeq" id="WP_135268063.1">
    <property type="nucleotide sequence ID" value="NZ_CP038436.1"/>
</dbReference>
<dbReference type="EMBL" id="CP038436">
    <property type="protein sequence ID" value="QBX56072.1"/>
    <property type="molecule type" value="Genomic_DNA"/>
</dbReference>